<dbReference type="InterPro" id="IPR011604">
    <property type="entry name" value="PDDEXK-like_dom_sf"/>
</dbReference>
<protein>
    <recommendedName>
        <fullName evidence="1">PD-(D/E)XK endonuclease-like domain-containing protein</fullName>
    </recommendedName>
</protein>
<evidence type="ECO:0000259" key="1">
    <source>
        <dbReference type="Pfam" id="PF12705"/>
    </source>
</evidence>
<dbReference type="Proteomes" id="UP000245081">
    <property type="component" value="Unassembled WGS sequence"/>
</dbReference>
<sequence>MNGETLVLCSTPRLARNLRLAHSRDQAAQGFKQWRPLQALTLNQWLDALYTQAQLMGLIPAEHAPRLVLGPTQERILWERTIESELAENPAEALFDRAGLAAAAMEAHRLMQEWSVDAGTDHTHEQTQETRQFLRWRNAFRAACRKLEVQDVASQFDAQIECVRHFSVPLPACIHLAGFDRNTPQEKRLFAALQQRGVEVLTWPLGLPQAADAVQIAYDDAEAECRAAVAWAHTQFANNPEARLAIVVPELGALRAGLSAILDDVLHPESLQPAHAEMPRRYDFSLGTPLATHPMIAIALSLLRLVTQRYRIAQPEFCTLLASVYWSASESEADTRARLDAEMRRKLGATLHIEQLLRLARQVQGEGTSLSRLVLHLENVAAADWRGRNAPSAWSAQFSALLKASGWPGERSISSHEYQARQSWSEALADFARLDLLLGTIPATEAVSRLARLCQERIFQPEAVGEPQLQVMGMLEAQSAPLDAVWVMGMNDHAWPPPARPNPLLPAEAQRRVGAPNSCSRVQAEFAQAIHARLLHSAPEIVFSWSHKDGERELRPSPLLAGMPEWKAPVEPAHTMAERLAQPASMQHIDDHIAPPVAEGEKVRGGAGLLKAQAICPAWAYYRYRLGARALEEPVDGLDSMDRGTLLHAVLQCFWQGRGSAALQAMDEATLQAALLDAVERGVAQFCQNQDKALPEHFLALEKQRLQFLLAAWLEFERGRSSFTVEECERKVALNIEGIAVDLTLDRVDALDDGRLVVIDYKTGGTVSHKSWAETRISEPQLPIYAALALADGEIAAVCFAKVRADEQRFIGIAHLPETLPGVDCLEEARKLFLEETFPDWPSVLNHWKTCLAAIANEIKAGEAAVKFASEDDLAYCEVKPLLRLPERKLQFEREAGSHG</sequence>
<dbReference type="Gene3D" id="3.40.50.300">
    <property type="entry name" value="P-loop containing nucleotide triphosphate hydrolases"/>
    <property type="match status" value="1"/>
</dbReference>
<evidence type="ECO:0000313" key="3">
    <source>
        <dbReference type="Proteomes" id="UP000245081"/>
    </source>
</evidence>
<dbReference type="InterPro" id="IPR019925">
    <property type="entry name" value="DNA_repair_protein_predicted"/>
</dbReference>
<evidence type="ECO:0000313" key="2">
    <source>
        <dbReference type="EMBL" id="GBG12533.1"/>
    </source>
</evidence>
<gene>
    <name evidence="2" type="ORF">NMK_0064</name>
</gene>
<dbReference type="Pfam" id="PF12705">
    <property type="entry name" value="PDDEXK_1"/>
    <property type="match status" value="1"/>
</dbReference>
<feature type="domain" description="PD-(D/E)XK endonuclease-like" evidence="1">
    <location>
        <begin position="614"/>
        <end position="880"/>
    </location>
</feature>
<proteinExistence type="predicted"/>
<name>A0A2R5F6G3_9PROT</name>
<organism evidence="2 3">
    <name type="scientific">Novimethylophilus kurashikiensis</name>
    <dbReference type="NCBI Taxonomy" id="1825523"/>
    <lineage>
        <taxon>Bacteria</taxon>
        <taxon>Pseudomonadati</taxon>
        <taxon>Pseudomonadota</taxon>
        <taxon>Betaproteobacteria</taxon>
        <taxon>Nitrosomonadales</taxon>
        <taxon>Methylophilaceae</taxon>
        <taxon>Novimethylophilus</taxon>
    </lineage>
</organism>
<dbReference type="NCBIfam" id="TIGR03623">
    <property type="entry name" value="probable DNA repair protein"/>
    <property type="match status" value="1"/>
</dbReference>
<keyword evidence="3" id="KW-1185">Reference proteome</keyword>
<dbReference type="InterPro" id="IPR038726">
    <property type="entry name" value="PDDEXK_AddAB-type"/>
</dbReference>
<reference evidence="2 3" key="1">
    <citation type="journal article" date="2018" name="Environ. Microbiol.">
        <title>Isolation and genomic characterization of Novimethylophilus kurashikiensis gen. nov. sp. nov., a new lanthanide-dependent methylotrophic species of Methylophilaceae.</title>
        <authorList>
            <person name="Lv H."/>
            <person name="Sahin N."/>
            <person name="Tani A."/>
        </authorList>
    </citation>
    <scope>NUCLEOTIDE SEQUENCE [LARGE SCALE GENOMIC DNA]</scope>
    <source>
        <strain evidence="2 3">La2-4</strain>
    </source>
</reference>
<comment type="caution">
    <text evidence="2">The sequence shown here is derived from an EMBL/GenBank/DDBJ whole genome shotgun (WGS) entry which is preliminary data.</text>
</comment>
<accession>A0A2R5F6G3</accession>
<dbReference type="InterPro" id="IPR027417">
    <property type="entry name" value="P-loop_NTPase"/>
</dbReference>
<dbReference type="Gene3D" id="3.90.320.10">
    <property type="match status" value="1"/>
</dbReference>
<dbReference type="EMBL" id="BDOQ01000001">
    <property type="protein sequence ID" value="GBG12533.1"/>
    <property type="molecule type" value="Genomic_DNA"/>
</dbReference>
<dbReference type="RefSeq" id="WP_109013767.1">
    <property type="nucleotide sequence ID" value="NZ_BDOQ01000001.1"/>
</dbReference>
<dbReference type="SUPFAM" id="SSF52540">
    <property type="entry name" value="P-loop containing nucleoside triphosphate hydrolases"/>
    <property type="match status" value="1"/>
</dbReference>
<dbReference type="AlphaFoldDB" id="A0A2R5F6G3"/>
<dbReference type="OrthoDB" id="9761147at2"/>